<evidence type="ECO:0000313" key="2">
    <source>
        <dbReference type="Proteomes" id="UP000273022"/>
    </source>
</evidence>
<sequence>LSCIFRASSGFQQFDIYNLILEILFLMQSVDYELKPKHGIVQKRVSFGMILYYLISLLKTPFRAIQYETLDFR</sequence>
<gene>
    <name evidence="1" type="ORF">D5R81_19430</name>
</gene>
<protein>
    <submittedName>
        <fullName evidence="1">Uncharacterized protein</fullName>
    </submittedName>
</protein>
<proteinExistence type="predicted"/>
<dbReference type="AlphaFoldDB" id="A0A3A6TP78"/>
<comment type="caution">
    <text evidence="1">The sequence shown here is derived from an EMBL/GenBank/DDBJ whole genome shotgun (WGS) entry which is preliminary data.</text>
</comment>
<dbReference type="EMBL" id="QYYH01000226">
    <property type="protein sequence ID" value="RJY02192.1"/>
    <property type="molecule type" value="Genomic_DNA"/>
</dbReference>
<accession>A0A3A6TP78</accession>
<feature type="non-terminal residue" evidence="1">
    <location>
        <position position="1"/>
    </location>
</feature>
<dbReference type="Proteomes" id="UP000273022">
    <property type="component" value="Unassembled WGS sequence"/>
</dbReference>
<keyword evidence="2" id="KW-1185">Reference proteome</keyword>
<reference evidence="1 2" key="1">
    <citation type="submission" date="2018-09" db="EMBL/GenBank/DDBJ databases">
        <title>Phylogeny of the Shewanellaceae, and recommendation for two new genera, Pseudoshewanella and Parashewanella.</title>
        <authorList>
            <person name="Wang G."/>
        </authorList>
    </citation>
    <scope>NUCLEOTIDE SEQUENCE [LARGE SCALE GENOMIC DNA]</scope>
    <source>
        <strain evidence="1 2">KCTC 22492</strain>
    </source>
</reference>
<dbReference type="RefSeq" id="WP_207805348.1">
    <property type="nucleotide sequence ID" value="NZ_ML064809.1"/>
</dbReference>
<name>A0A3A6TP78_9GAMM</name>
<evidence type="ECO:0000313" key="1">
    <source>
        <dbReference type="EMBL" id="RJY02192.1"/>
    </source>
</evidence>
<organism evidence="1 2">
    <name type="scientific">Parashewanella spongiae</name>
    <dbReference type="NCBI Taxonomy" id="342950"/>
    <lineage>
        <taxon>Bacteria</taxon>
        <taxon>Pseudomonadati</taxon>
        <taxon>Pseudomonadota</taxon>
        <taxon>Gammaproteobacteria</taxon>
        <taxon>Alteromonadales</taxon>
        <taxon>Shewanellaceae</taxon>
        <taxon>Parashewanella</taxon>
    </lineage>
</organism>